<evidence type="ECO:0000313" key="1">
    <source>
        <dbReference type="EMBL" id="RDX51656.1"/>
    </source>
</evidence>
<dbReference type="EMBL" id="KZ857393">
    <property type="protein sequence ID" value="RDX51656.1"/>
    <property type="molecule type" value="Genomic_DNA"/>
</dbReference>
<dbReference type="AlphaFoldDB" id="A0A371DGM6"/>
<keyword evidence="2" id="KW-1185">Reference proteome</keyword>
<dbReference type="STRING" id="139420.A0A371DGM6"/>
<sequence length="122" mass="13602">APVRNRWKCPHCPHVQHNRRGPDLRRHIATHTKQQWVCCGVPLIDAKALGVPFVDGVLANGLEATVWVFEGTVMVGGCRTTFSRRDAFGRHLKREKGRCWGDMGALYQPGNRGDSDLHSTSS</sequence>
<name>A0A371DGM6_9APHY</name>
<proteinExistence type="predicted"/>
<protein>
    <recommendedName>
        <fullName evidence="3">C2H2-type domain-containing protein</fullName>
    </recommendedName>
</protein>
<evidence type="ECO:0008006" key="3">
    <source>
        <dbReference type="Google" id="ProtNLM"/>
    </source>
</evidence>
<evidence type="ECO:0000313" key="2">
    <source>
        <dbReference type="Proteomes" id="UP000256964"/>
    </source>
</evidence>
<dbReference type="Proteomes" id="UP000256964">
    <property type="component" value="Unassembled WGS sequence"/>
</dbReference>
<organism evidence="1 2">
    <name type="scientific">Lentinus brumalis</name>
    <dbReference type="NCBI Taxonomy" id="2498619"/>
    <lineage>
        <taxon>Eukaryota</taxon>
        <taxon>Fungi</taxon>
        <taxon>Dikarya</taxon>
        <taxon>Basidiomycota</taxon>
        <taxon>Agaricomycotina</taxon>
        <taxon>Agaricomycetes</taxon>
        <taxon>Polyporales</taxon>
        <taxon>Polyporaceae</taxon>
        <taxon>Lentinus</taxon>
    </lineage>
</organism>
<accession>A0A371DGM6</accession>
<gene>
    <name evidence="1" type="ORF">OH76DRAFT_1346405</name>
</gene>
<reference evidence="1 2" key="1">
    <citation type="journal article" date="2018" name="Biotechnol. Biofuels">
        <title>Integrative visual omics of the white-rot fungus Polyporus brumalis exposes the biotechnological potential of its oxidative enzymes for delignifying raw plant biomass.</title>
        <authorList>
            <person name="Miyauchi S."/>
            <person name="Rancon A."/>
            <person name="Drula E."/>
            <person name="Hage H."/>
            <person name="Chaduli D."/>
            <person name="Favel A."/>
            <person name="Grisel S."/>
            <person name="Henrissat B."/>
            <person name="Herpoel-Gimbert I."/>
            <person name="Ruiz-Duenas F.J."/>
            <person name="Chevret D."/>
            <person name="Hainaut M."/>
            <person name="Lin J."/>
            <person name="Wang M."/>
            <person name="Pangilinan J."/>
            <person name="Lipzen A."/>
            <person name="Lesage-Meessen L."/>
            <person name="Navarro D."/>
            <person name="Riley R."/>
            <person name="Grigoriev I.V."/>
            <person name="Zhou S."/>
            <person name="Raouche S."/>
            <person name="Rosso M.N."/>
        </authorList>
    </citation>
    <scope>NUCLEOTIDE SEQUENCE [LARGE SCALE GENOMIC DNA]</scope>
    <source>
        <strain evidence="1 2">BRFM 1820</strain>
    </source>
</reference>
<feature type="non-terminal residue" evidence="1">
    <location>
        <position position="1"/>
    </location>
</feature>
<dbReference type="OrthoDB" id="8922241at2759"/>